<dbReference type="InterPro" id="IPR014722">
    <property type="entry name" value="Rib_uL2_dom2"/>
</dbReference>
<reference evidence="11" key="1">
    <citation type="submission" date="2025-08" db="UniProtKB">
        <authorList>
            <consortium name="RefSeq"/>
        </authorList>
    </citation>
    <scope>IDENTIFICATION</scope>
</reference>
<comment type="similarity">
    <text evidence="2">Belongs to the universal ribosomal protein uL24 family.</text>
</comment>
<dbReference type="HAMAP" id="MF_01326_B">
    <property type="entry name" value="Ribosomal_uL24_B"/>
    <property type="match status" value="1"/>
</dbReference>
<dbReference type="InterPro" id="IPR005824">
    <property type="entry name" value="KOW"/>
</dbReference>
<dbReference type="PANTHER" id="PTHR12903">
    <property type="entry name" value="MITOCHONDRIAL RIBOSOMAL PROTEIN L24"/>
    <property type="match status" value="1"/>
</dbReference>
<protein>
    <recommendedName>
        <fullName evidence="7">Large ribosomal subunit protein uL24m</fullName>
    </recommendedName>
    <alternativeName>
        <fullName evidence="8">39S ribosomal protein L24, mitochondrial</fullName>
    </alternativeName>
</protein>
<dbReference type="GO" id="GO:1990904">
    <property type="term" value="C:ribonucleoprotein complex"/>
    <property type="evidence" value="ECO:0007669"/>
    <property type="project" value="UniProtKB-KW"/>
</dbReference>
<feature type="domain" description="KOW" evidence="9">
    <location>
        <begin position="61"/>
        <end position="88"/>
    </location>
</feature>
<dbReference type="CDD" id="cd06089">
    <property type="entry name" value="KOW_RPL26"/>
    <property type="match status" value="1"/>
</dbReference>
<dbReference type="CTD" id="79590"/>
<dbReference type="SUPFAM" id="SSF50104">
    <property type="entry name" value="Translation proteins SH3-like domain"/>
    <property type="match status" value="1"/>
</dbReference>
<evidence type="ECO:0000256" key="7">
    <source>
        <dbReference type="ARBA" id="ARBA00035283"/>
    </source>
</evidence>
<evidence type="ECO:0000256" key="3">
    <source>
        <dbReference type="ARBA" id="ARBA00022946"/>
    </source>
</evidence>
<evidence type="ECO:0000313" key="11">
    <source>
        <dbReference type="RefSeq" id="XP_022109985.1"/>
    </source>
</evidence>
<proteinExistence type="inferred from homology"/>
<keyword evidence="4 11" id="KW-0689">Ribosomal protein</keyword>
<dbReference type="Proteomes" id="UP000694845">
    <property type="component" value="Unplaced"/>
</dbReference>
<keyword evidence="5" id="KW-0496">Mitochondrion</keyword>
<evidence type="ECO:0000259" key="9">
    <source>
        <dbReference type="SMART" id="SM00739"/>
    </source>
</evidence>
<dbReference type="Pfam" id="PF00467">
    <property type="entry name" value="KOW"/>
    <property type="match status" value="1"/>
</dbReference>
<dbReference type="GO" id="GO:0003735">
    <property type="term" value="F:structural constituent of ribosome"/>
    <property type="evidence" value="ECO:0007669"/>
    <property type="project" value="InterPro"/>
</dbReference>
<dbReference type="InterPro" id="IPR003256">
    <property type="entry name" value="Ribosomal_uL24"/>
</dbReference>
<name>A0A8B7ZZ26_ACAPL</name>
<comment type="subcellular location">
    <subcellularLocation>
        <location evidence="1">Mitochondrion</location>
    </subcellularLocation>
</comment>
<dbReference type="Pfam" id="PF17136">
    <property type="entry name" value="ribosomal_L24"/>
    <property type="match status" value="1"/>
</dbReference>
<keyword evidence="3" id="KW-0809">Transit peptide</keyword>
<dbReference type="GO" id="GO:0005739">
    <property type="term" value="C:mitochondrion"/>
    <property type="evidence" value="ECO:0007669"/>
    <property type="project" value="UniProtKB-SubCell"/>
</dbReference>
<dbReference type="InterPro" id="IPR041988">
    <property type="entry name" value="Ribosomal_uL24_KOW"/>
</dbReference>
<dbReference type="GO" id="GO:0003723">
    <property type="term" value="F:RNA binding"/>
    <property type="evidence" value="ECO:0007669"/>
    <property type="project" value="InterPro"/>
</dbReference>
<keyword evidence="6" id="KW-0687">Ribonucleoprotein</keyword>
<evidence type="ECO:0000256" key="8">
    <source>
        <dbReference type="ARBA" id="ARBA00035357"/>
    </source>
</evidence>
<dbReference type="SMART" id="SM00739">
    <property type="entry name" value="KOW"/>
    <property type="match status" value="1"/>
</dbReference>
<dbReference type="NCBIfam" id="TIGR01079">
    <property type="entry name" value="rplX_bact"/>
    <property type="match status" value="1"/>
</dbReference>
<dbReference type="InterPro" id="IPR008991">
    <property type="entry name" value="Translation_prot_SH3-like_sf"/>
</dbReference>
<evidence type="ECO:0000256" key="2">
    <source>
        <dbReference type="ARBA" id="ARBA00010618"/>
    </source>
</evidence>
<dbReference type="KEGG" id="aplc:110989718"/>
<dbReference type="OrthoDB" id="359154at2759"/>
<dbReference type="GO" id="GO:0005840">
    <property type="term" value="C:ribosome"/>
    <property type="evidence" value="ECO:0007669"/>
    <property type="project" value="UniProtKB-KW"/>
</dbReference>
<dbReference type="FunFam" id="2.30.30.30:FF:000032">
    <property type="entry name" value="39S ribosomal protein L24, mitochondrial"/>
    <property type="match status" value="1"/>
</dbReference>
<dbReference type="RefSeq" id="XP_022109985.1">
    <property type="nucleotide sequence ID" value="XM_022254293.1"/>
</dbReference>
<dbReference type="OMA" id="DFEWRFT"/>
<evidence type="ECO:0000256" key="1">
    <source>
        <dbReference type="ARBA" id="ARBA00004173"/>
    </source>
</evidence>
<evidence type="ECO:0000256" key="5">
    <source>
        <dbReference type="ARBA" id="ARBA00023128"/>
    </source>
</evidence>
<evidence type="ECO:0000256" key="4">
    <source>
        <dbReference type="ARBA" id="ARBA00022980"/>
    </source>
</evidence>
<dbReference type="GeneID" id="110989718"/>
<dbReference type="AlphaFoldDB" id="A0A8B7ZZ26"/>
<organism evidence="10 11">
    <name type="scientific">Acanthaster planci</name>
    <name type="common">Crown-of-thorns starfish</name>
    <dbReference type="NCBI Taxonomy" id="133434"/>
    <lineage>
        <taxon>Eukaryota</taxon>
        <taxon>Metazoa</taxon>
        <taxon>Echinodermata</taxon>
        <taxon>Eleutherozoa</taxon>
        <taxon>Asterozoa</taxon>
        <taxon>Asteroidea</taxon>
        <taxon>Valvatacea</taxon>
        <taxon>Valvatida</taxon>
        <taxon>Acanthasteridae</taxon>
        <taxon>Acanthaster</taxon>
    </lineage>
</organism>
<dbReference type="GO" id="GO:0006412">
    <property type="term" value="P:translation"/>
    <property type="evidence" value="ECO:0007669"/>
    <property type="project" value="InterPro"/>
</dbReference>
<evidence type="ECO:0000313" key="10">
    <source>
        <dbReference type="Proteomes" id="UP000694845"/>
    </source>
</evidence>
<keyword evidence="10" id="KW-1185">Reference proteome</keyword>
<accession>A0A8B7ZZ26</accession>
<dbReference type="InterPro" id="IPR057264">
    <property type="entry name" value="Ribosomal_uL24_C"/>
</dbReference>
<sequence>MVRLTNLLLMARQAGEKPSWQRINRHYRYVMSRPWTIQAQLANLPGRDRNKVQVEPIRNWKYFKGDLVEVLKGKDTGKQGIISDIIRQRNWVVVKGLNCHYRYIGRMPGYDGTYVVSEAPLNVHDVALVDPSDNQPADVDFRFTEAGDKVRVSKRTGRIIPIPQTDEHKDFKTRESYIEQPKDTVAEDVCKKTYTLSLKTVEQELMEANNITETRTPAKTYWY</sequence>
<gene>
    <name evidence="11" type="primary">LOC110989718</name>
</gene>
<dbReference type="Gene3D" id="2.30.30.30">
    <property type="match status" value="1"/>
</dbReference>
<evidence type="ECO:0000256" key="6">
    <source>
        <dbReference type="ARBA" id="ARBA00023274"/>
    </source>
</evidence>